<dbReference type="AlphaFoldDB" id="A0A2T8F4J7"/>
<name>A0A2T8F4J7_9ACTN</name>
<accession>A0A2T8F4J7</accession>
<sequence>MSTLAGDLARVLGDVEAMQQLYAEDISWTLPTSLGRIGGTHEGKDAVIAFNKISLAAYDKSAGTHVEIHDELNGEGDSSLARFTVRSTVRATGEGYENEYVLLVRARDGKITEVVEYLDTLKVMHYEGLRKFLPAIPGVTVA</sequence>
<comment type="caution">
    <text evidence="2">The sequence shown here is derived from an EMBL/GenBank/DDBJ whole genome shotgun (WGS) entry which is preliminary data.</text>
</comment>
<dbReference type="InterPro" id="IPR037401">
    <property type="entry name" value="SnoaL-like"/>
</dbReference>
<protein>
    <submittedName>
        <fullName evidence="2">Nuclear transport factor 2 family protein</fullName>
    </submittedName>
</protein>
<evidence type="ECO:0000313" key="2">
    <source>
        <dbReference type="EMBL" id="PVG80617.1"/>
    </source>
</evidence>
<keyword evidence="3" id="KW-1185">Reference proteome</keyword>
<proteinExistence type="predicted"/>
<reference evidence="2 3" key="1">
    <citation type="submission" date="2018-04" db="EMBL/GenBank/DDBJ databases">
        <title>Genome of Nocardioides gansuensis WSJ-1.</title>
        <authorList>
            <person name="Wu S."/>
            <person name="Wang G."/>
        </authorList>
    </citation>
    <scope>NUCLEOTIDE SEQUENCE [LARGE SCALE GENOMIC DNA]</scope>
    <source>
        <strain evidence="2 3">WSJ-1</strain>
    </source>
</reference>
<dbReference type="PANTHER" id="PTHR41252">
    <property type="entry name" value="BLR2505 PROTEIN"/>
    <property type="match status" value="1"/>
</dbReference>
<dbReference type="RefSeq" id="WP_116574614.1">
    <property type="nucleotide sequence ID" value="NZ_QDGZ01000018.1"/>
</dbReference>
<organism evidence="2 3">
    <name type="scientific">Nocardioides gansuensis</name>
    <dbReference type="NCBI Taxonomy" id="2138300"/>
    <lineage>
        <taxon>Bacteria</taxon>
        <taxon>Bacillati</taxon>
        <taxon>Actinomycetota</taxon>
        <taxon>Actinomycetes</taxon>
        <taxon>Propionibacteriales</taxon>
        <taxon>Nocardioidaceae</taxon>
        <taxon>Nocardioides</taxon>
    </lineage>
</organism>
<gene>
    <name evidence="2" type="ORF">DDE18_22225</name>
</gene>
<dbReference type="Gene3D" id="3.10.450.50">
    <property type="match status" value="1"/>
</dbReference>
<dbReference type="PANTHER" id="PTHR41252:SF1">
    <property type="entry name" value="BLR2505 PROTEIN"/>
    <property type="match status" value="1"/>
</dbReference>
<dbReference type="Pfam" id="PF12680">
    <property type="entry name" value="SnoaL_2"/>
    <property type="match status" value="1"/>
</dbReference>
<dbReference type="InterPro" id="IPR032710">
    <property type="entry name" value="NTF2-like_dom_sf"/>
</dbReference>
<dbReference type="SUPFAM" id="SSF54427">
    <property type="entry name" value="NTF2-like"/>
    <property type="match status" value="1"/>
</dbReference>
<dbReference type="EMBL" id="QDGZ01000018">
    <property type="protein sequence ID" value="PVG80617.1"/>
    <property type="molecule type" value="Genomic_DNA"/>
</dbReference>
<evidence type="ECO:0000259" key="1">
    <source>
        <dbReference type="Pfam" id="PF12680"/>
    </source>
</evidence>
<feature type="domain" description="SnoaL-like" evidence="1">
    <location>
        <begin position="13"/>
        <end position="114"/>
    </location>
</feature>
<dbReference type="OrthoDB" id="3783224at2"/>
<dbReference type="Proteomes" id="UP000246018">
    <property type="component" value="Unassembled WGS sequence"/>
</dbReference>
<evidence type="ECO:0000313" key="3">
    <source>
        <dbReference type="Proteomes" id="UP000246018"/>
    </source>
</evidence>